<dbReference type="EMBL" id="JAENIJ010000075">
    <property type="protein sequence ID" value="MBK1884688.1"/>
    <property type="molecule type" value="Genomic_DNA"/>
</dbReference>
<gene>
    <name evidence="2" type="ORF">JIN85_19915</name>
</gene>
<feature type="region of interest" description="Disordered" evidence="1">
    <location>
        <begin position="217"/>
        <end position="236"/>
    </location>
</feature>
<dbReference type="Proteomes" id="UP000603141">
    <property type="component" value="Unassembled WGS sequence"/>
</dbReference>
<evidence type="ECO:0000313" key="2">
    <source>
        <dbReference type="EMBL" id="MBK1884688.1"/>
    </source>
</evidence>
<feature type="compositionally biased region" description="Polar residues" evidence="1">
    <location>
        <begin position="217"/>
        <end position="228"/>
    </location>
</feature>
<dbReference type="PROSITE" id="PS51257">
    <property type="entry name" value="PROKAR_LIPOPROTEIN"/>
    <property type="match status" value="1"/>
</dbReference>
<comment type="caution">
    <text evidence="2">The sequence shown here is derived from an EMBL/GenBank/DDBJ whole genome shotgun (WGS) entry which is preliminary data.</text>
</comment>
<name>A0A934SGD2_9BACT</name>
<sequence>MKNIPLYASFAFLLSCQAFNPYPKYPGEKNADLNNNLQYWKPSVIYPETGSPPSNETIAEGRIAAIDYFYRAYVNQIYSEGKWVSFTTGSALSVLSAFATLGNEVFTESELKVFGGISTVITGSRDQYQKELLFDQTLPVLIQTMNKSRHDILLNIRNLEKDSSVPLPRLLGEVEKYYEAGSLISAINVLSASGPTQEGINKTFSITESSPETYHGITHTNNPNTESEIVTIPDID</sequence>
<dbReference type="AlphaFoldDB" id="A0A934SGD2"/>
<keyword evidence="3" id="KW-1185">Reference proteome</keyword>
<evidence type="ECO:0000256" key="1">
    <source>
        <dbReference type="SAM" id="MobiDB-lite"/>
    </source>
</evidence>
<accession>A0A934SGD2</accession>
<reference evidence="2" key="1">
    <citation type="submission" date="2021-01" db="EMBL/GenBank/DDBJ databases">
        <title>Modified the classification status of verrucomicrobia.</title>
        <authorList>
            <person name="Feng X."/>
        </authorList>
    </citation>
    <scope>NUCLEOTIDE SEQUENCE</scope>
    <source>
        <strain evidence="2">KCTC 22041</strain>
    </source>
</reference>
<organism evidence="2 3">
    <name type="scientific">Luteolibacter pohnpeiensis</name>
    <dbReference type="NCBI Taxonomy" id="454153"/>
    <lineage>
        <taxon>Bacteria</taxon>
        <taxon>Pseudomonadati</taxon>
        <taxon>Verrucomicrobiota</taxon>
        <taxon>Verrucomicrobiia</taxon>
        <taxon>Verrucomicrobiales</taxon>
        <taxon>Verrucomicrobiaceae</taxon>
        <taxon>Luteolibacter</taxon>
    </lineage>
</organism>
<proteinExistence type="predicted"/>
<protein>
    <submittedName>
        <fullName evidence="2">Uncharacterized protein</fullName>
    </submittedName>
</protein>
<evidence type="ECO:0000313" key="3">
    <source>
        <dbReference type="Proteomes" id="UP000603141"/>
    </source>
</evidence>
<dbReference type="RefSeq" id="WP_200274114.1">
    <property type="nucleotide sequence ID" value="NZ_JAENIJ010000075.1"/>
</dbReference>